<reference evidence="1 2" key="1">
    <citation type="journal article" date="2012" name="Genome Biol.">
        <title>Genome and low-iron response of an oceanic diatom adapted to chronic iron limitation.</title>
        <authorList>
            <person name="Lommer M."/>
            <person name="Specht M."/>
            <person name="Roy A.S."/>
            <person name="Kraemer L."/>
            <person name="Andreson R."/>
            <person name="Gutowska M.A."/>
            <person name="Wolf J."/>
            <person name="Bergner S.V."/>
            <person name="Schilhabel M.B."/>
            <person name="Klostermeier U.C."/>
            <person name="Beiko R.G."/>
            <person name="Rosenstiel P."/>
            <person name="Hippler M."/>
            <person name="Laroche J."/>
        </authorList>
    </citation>
    <scope>NUCLEOTIDE SEQUENCE [LARGE SCALE GENOMIC DNA]</scope>
    <source>
        <strain evidence="1 2">CCMP1005</strain>
    </source>
</reference>
<sequence>MGLSSTQLQATGHIRTSPSKGLVSFLAELLSGGPAGAWDLTEPPRLELLGNTQACVQLLSPGKCMPAAKPKGRVGGKFCVEVTKALVGPLSADRVVDTTLYAAALFSPLPLAVLSEDLQWNWVYGEHERRPCSILAIISDVKSGRFYLRLLPELAMGGLRAAEAERRHPVVAQPPARVYTNNVAGAPTDGAPTASEAAGIF</sequence>
<comment type="caution">
    <text evidence="1">The sequence shown here is derived from an EMBL/GenBank/DDBJ whole genome shotgun (WGS) entry which is preliminary data.</text>
</comment>
<organism evidence="1 2">
    <name type="scientific">Thalassiosira oceanica</name>
    <name type="common">Marine diatom</name>
    <dbReference type="NCBI Taxonomy" id="159749"/>
    <lineage>
        <taxon>Eukaryota</taxon>
        <taxon>Sar</taxon>
        <taxon>Stramenopiles</taxon>
        <taxon>Ochrophyta</taxon>
        <taxon>Bacillariophyta</taxon>
        <taxon>Coscinodiscophyceae</taxon>
        <taxon>Thalassiosirophycidae</taxon>
        <taxon>Thalassiosirales</taxon>
        <taxon>Thalassiosiraceae</taxon>
        <taxon>Thalassiosira</taxon>
    </lineage>
</organism>
<dbReference type="EMBL" id="AGNL01009135">
    <property type="protein sequence ID" value="EJK70053.1"/>
    <property type="molecule type" value="Genomic_DNA"/>
</dbReference>
<protein>
    <submittedName>
        <fullName evidence="1">Uncharacterized protein</fullName>
    </submittedName>
</protein>
<dbReference type="AlphaFoldDB" id="K0SUH1"/>
<accession>K0SUH1</accession>
<dbReference type="Proteomes" id="UP000266841">
    <property type="component" value="Unassembled WGS sequence"/>
</dbReference>
<proteinExistence type="predicted"/>
<gene>
    <name evidence="1" type="ORF">THAOC_08625</name>
</gene>
<name>K0SUH1_THAOC</name>
<keyword evidence="2" id="KW-1185">Reference proteome</keyword>
<evidence type="ECO:0000313" key="2">
    <source>
        <dbReference type="Proteomes" id="UP000266841"/>
    </source>
</evidence>
<evidence type="ECO:0000313" key="1">
    <source>
        <dbReference type="EMBL" id="EJK70053.1"/>
    </source>
</evidence>